<evidence type="ECO:0000313" key="2">
    <source>
        <dbReference type="EnsemblMetazoa" id="CJA36587.1"/>
    </source>
</evidence>
<accession>A0A8R1ILZ0</accession>
<name>A0A8R1ILZ0_CAEJA</name>
<protein>
    <submittedName>
        <fullName evidence="2">Uncharacterized protein</fullName>
    </submittedName>
</protein>
<keyword evidence="3" id="KW-1185">Reference proteome</keyword>
<sequence length="98" mass="10863">MNPQENNCNVRARPGLHPSQDTRHQSTLPLLPVDNPRSSCVSLASSYISPPVSHLLRLADQRTRLASARTPPGLSRSRARIQIFPAFSLRAKALTKRL</sequence>
<evidence type="ECO:0000313" key="3">
    <source>
        <dbReference type="Proteomes" id="UP000005237"/>
    </source>
</evidence>
<feature type="region of interest" description="Disordered" evidence="1">
    <location>
        <begin position="1"/>
        <end position="31"/>
    </location>
</feature>
<dbReference type="EnsemblMetazoa" id="CJA36587.1">
    <property type="protein sequence ID" value="CJA36587.1"/>
    <property type="gene ID" value="WBGene00212434"/>
</dbReference>
<dbReference type="AlphaFoldDB" id="A0A8R1ILZ0"/>
<evidence type="ECO:0000256" key="1">
    <source>
        <dbReference type="SAM" id="MobiDB-lite"/>
    </source>
</evidence>
<reference evidence="2" key="2">
    <citation type="submission" date="2022-06" db="UniProtKB">
        <authorList>
            <consortium name="EnsemblMetazoa"/>
        </authorList>
    </citation>
    <scope>IDENTIFICATION</scope>
    <source>
        <strain evidence="2">DF5081</strain>
    </source>
</reference>
<reference evidence="3" key="1">
    <citation type="submission" date="2010-08" db="EMBL/GenBank/DDBJ databases">
        <authorList>
            <consortium name="Caenorhabditis japonica Sequencing Consortium"/>
            <person name="Wilson R.K."/>
        </authorList>
    </citation>
    <scope>NUCLEOTIDE SEQUENCE [LARGE SCALE GENOMIC DNA]</scope>
    <source>
        <strain evidence="3">DF5081</strain>
    </source>
</reference>
<dbReference type="Proteomes" id="UP000005237">
    <property type="component" value="Unassembled WGS sequence"/>
</dbReference>
<proteinExistence type="predicted"/>
<organism evidence="2 3">
    <name type="scientific">Caenorhabditis japonica</name>
    <dbReference type="NCBI Taxonomy" id="281687"/>
    <lineage>
        <taxon>Eukaryota</taxon>
        <taxon>Metazoa</taxon>
        <taxon>Ecdysozoa</taxon>
        <taxon>Nematoda</taxon>
        <taxon>Chromadorea</taxon>
        <taxon>Rhabditida</taxon>
        <taxon>Rhabditina</taxon>
        <taxon>Rhabditomorpha</taxon>
        <taxon>Rhabditoidea</taxon>
        <taxon>Rhabditidae</taxon>
        <taxon>Peloderinae</taxon>
        <taxon>Caenorhabditis</taxon>
    </lineage>
</organism>